<dbReference type="Pfam" id="PF01541">
    <property type="entry name" value="GIY-YIG"/>
    <property type="match status" value="1"/>
</dbReference>
<dbReference type="CDD" id="cd10448">
    <property type="entry name" value="GIY-YIG_unchar_3"/>
    <property type="match status" value="1"/>
</dbReference>
<evidence type="ECO:0000313" key="3">
    <source>
        <dbReference type="EMBL" id="OGG31591.1"/>
    </source>
</evidence>
<evidence type="ECO:0000256" key="1">
    <source>
        <dbReference type="ARBA" id="ARBA00007435"/>
    </source>
</evidence>
<name>A0A1F6B3U7_9BACT</name>
<comment type="caution">
    <text evidence="3">The sequence shown here is derived from an EMBL/GenBank/DDBJ whole genome shotgun (WGS) entry which is preliminary data.</text>
</comment>
<proteinExistence type="inferred from homology"/>
<dbReference type="PANTHER" id="PTHR34477:SF5">
    <property type="entry name" value="BSL5627 PROTEIN"/>
    <property type="match status" value="1"/>
</dbReference>
<dbReference type="PANTHER" id="PTHR34477">
    <property type="entry name" value="UPF0213 PROTEIN YHBQ"/>
    <property type="match status" value="1"/>
</dbReference>
<protein>
    <submittedName>
        <fullName evidence="3">Excinuclease ABC subunit C</fullName>
    </submittedName>
</protein>
<evidence type="ECO:0000313" key="4">
    <source>
        <dbReference type="Proteomes" id="UP000176450"/>
    </source>
</evidence>
<sequence>MYRRHYFVYILTNSTHTVLYTGVTNHLSRRIFEHTYHMGSSFTSKYNVTNLVYYEIFMDIKEAIKREKQIKAGSRQKKVNLIHSMNPKWENLFKKIF</sequence>
<gene>
    <name evidence="3" type="ORF">A3A63_02850</name>
</gene>
<reference evidence="3 4" key="1">
    <citation type="journal article" date="2016" name="Nat. Commun.">
        <title>Thousands of microbial genomes shed light on interconnected biogeochemical processes in an aquifer system.</title>
        <authorList>
            <person name="Anantharaman K."/>
            <person name="Brown C.T."/>
            <person name="Hug L.A."/>
            <person name="Sharon I."/>
            <person name="Castelle C.J."/>
            <person name="Probst A.J."/>
            <person name="Thomas B.C."/>
            <person name="Singh A."/>
            <person name="Wilkins M.J."/>
            <person name="Karaoz U."/>
            <person name="Brodie E.L."/>
            <person name="Williams K.H."/>
            <person name="Hubbard S.S."/>
            <person name="Banfield J.F."/>
        </authorList>
    </citation>
    <scope>NUCLEOTIDE SEQUENCE [LARGE SCALE GENOMIC DNA]</scope>
</reference>
<accession>A0A1F6B3U7</accession>
<dbReference type="SUPFAM" id="SSF82771">
    <property type="entry name" value="GIY-YIG endonuclease"/>
    <property type="match status" value="1"/>
</dbReference>
<dbReference type="Gene3D" id="3.40.1440.10">
    <property type="entry name" value="GIY-YIG endonuclease"/>
    <property type="match status" value="1"/>
</dbReference>
<dbReference type="Proteomes" id="UP000176450">
    <property type="component" value="Unassembled WGS sequence"/>
</dbReference>
<dbReference type="AlphaFoldDB" id="A0A1F6B3U7"/>
<evidence type="ECO:0000259" key="2">
    <source>
        <dbReference type="PROSITE" id="PS50164"/>
    </source>
</evidence>
<dbReference type="InterPro" id="IPR050190">
    <property type="entry name" value="UPF0213_domain"/>
</dbReference>
<feature type="domain" description="GIY-YIG" evidence="2">
    <location>
        <begin position="4"/>
        <end position="81"/>
    </location>
</feature>
<dbReference type="EMBL" id="MFJX01000003">
    <property type="protein sequence ID" value="OGG31591.1"/>
    <property type="molecule type" value="Genomic_DNA"/>
</dbReference>
<dbReference type="PROSITE" id="PS50164">
    <property type="entry name" value="GIY_YIG"/>
    <property type="match status" value="1"/>
</dbReference>
<organism evidence="3 4">
    <name type="scientific">Candidatus Gottesmanbacteria bacterium RIFCSPLOWO2_01_FULL_46_9</name>
    <dbReference type="NCBI Taxonomy" id="1798394"/>
    <lineage>
        <taxon>Bacteria</taxon>
        <taxon>Candidatus Gottesmaniibacteriota</taxon>
    </lineage>
</organism>
<dbReference type="InterPro" id="IPR000305">
    <property type="entry name" value="GIY-YIG_endonuc"/>
</dbReference>
<comment type="similarity">
    <text evidence="1">Belongs to the UPF0213 family.</text>
</comment>
<dbReference type="InterPro" id="IPR035901">
    <property type="entry name" value="GIY-YIG_endonuc_sf"/>
</dbReference>